<name>A0A6N7YZV3_9PSEU</name>
<evidence type="ECO:0000256" key="3">
    <source>
        <dbReference type="ARBA" id="ARBA00023015"/>
    </source>
</evidence>
<dbReference type="SMART" id="SM01012">
    <property type="entry name" value="ANTAR"/>
    <property type="match status" value="1"/>
</dbReference>
<keyword evidence="3" id="KW-0805">Transcription regulation</keyword>
<dbReference type="InterPro" id="IPR011006">
    <property type="entry name" value="CheY-like_superfamily"/>
</dbReference>
<dbReference type="AlphaFoldDB" id="A0A6N7YZV3"/>
<keyword evidence="1" id="KW-0808">Transferase</keyword>
<dbReference type="EMBL" id="WMBA01000012">
    <property type="protein sequence ID" value="MTD54483.1"/>
    <property type="molecule type" value="Genomic_DNA"/>
</dbReference>
<dbReference type="Proteomes" id="UP000440096">
    <property type="component" value="Unassembled WGS sequence"/>
</dbReference>
<dbReference type="OrthoDB" id="4629915at2"/>
<dbReference type="Gene3D" id="3.30.450.40">
    <property type="match status" value="1"/>
</dbReference>
<organism evidence="6 7">
    <name type="scientific">Amycolatopsis pithecellobii</name>
    <dbReference type="NCBI Taxonomy" id="664692"/>
    <lineage>
        <taxon>Bacteria</taxon>
        <taxon>Bacillati</taxon>
        <taxon>Actinomycetota</taxon>
        <taxon>Actinomycetes</taxon>
        <taxon>Pseudonocardiales</taxon>
        <taxon>Pseudonocardiaceae</taxon>
        <taxon>Amycolatopsis</taxon>
    </lineage>
</organism>
<dbReference type="InterPro" id="IPR029016">
    <property type="entry name" value="GAF-like_dom_sf"/>
</dbReference>
<evidence type="ECO:0000259" key="5">
    <source>
        <dbReference type="PROSITE" id="PS50921"/>
    </source>
</evidence>
<feature type="domain" description="ANTAR" evidence="5">
    <location>
        <begin position="273"/>
        <end position="334"/>
    </location>
</feature>
<gene>
    <name evidence="6" type="ORF">GKO32_10915</name>
</gene>
<keyword evidence="4" id="KW-0804">Transcription</keyword>
<evidence type="ECO:0000313" key="6">
    <source>
        <dbReference type="EMBL" id="MTD54483.1"/>
    </source>
</evidence>
<dbReference type="InterPro" id="IPR003018">
    <property type="entry name" value="GAF"/>
</dbReference>
<proteinExistence type="predicted"/>
<protein>
    <submittedName>
        <fullName evidence="6">ANTAR domain-containing protein</fullName>
    </submittedName>
</protein>
<evidence type="ECO:0000256" key="2">
    <source>
        <dbReference type="ARBA" id="ARBA00022777"/>
    </source>
</evidence>
<evidence type="ECO:0000256" key="4">
    <source>
        <dbReference type="ARBA" id="ARBA00023163"/>
    </source>
</evidence>
<keyword evidence="7" id="KW-1185">Reference proteome</keyword>
<dbReference type="Pfam" id="PF03861">
    <property type="entry name" value="ANTAR"/>
    <property type="match status" value="1"/>
</dbReference>
<dbReference type="SUPFAM" id="SSF52172">
    <property type="entry name" value="CheY-like"/>
    <property type="match status" value="1"/>
</dbReference>
<dbReference type="PROSITE" id="PS50921">
    <property type="entry name" value="ANTAR"/>
    <property type="match status" value="1"/>
</dbReference>
<accession>A0A6N7YZV3</accession>
<dbReference type="InterPro" id="IPR005561">
    <property type="entry name" value="ANTAR"/>
</dbReference>
<dbReference type="SUPFAM" id="SSF55781">
    <property type="entry name" value="GAF domain-like"/>
    <property type="match status" value="1"/>
</dbReference>
<comment type="caution">
    <text evidence="6">The sequence shown here is derived from an EMBL/GenBank/DDBJ whole genome shotgun (WGS) entry which is preliminary data.</text>
</comment>
<dbReference type="Pfam" id="PF13185">
    <property type="entry name" value="GAF_2"/>
    <property type="match status" value="1"/>
</dbReference>
<evidence type="ECO:0000256" key="1">
    <source>
        <dbReference type="ARBA" id="ARBA00022679"/>
    </source>
</evidence>
<dbReference type="InterPro" id="IPR036388">
    <property type="entry name" value="WH-like_DNA-bd_sf"/>
</dbReference>
<reference evidence="6 7" key="1">
    <citation type="submission" date="2019-11" db="EMBL/GenBank/DDBJ databases">
        <title>Draft genome of Amycolatopsis RM579.</title>
        <authorList>
            <person name="Duangmal K."/>
            <person name="Mingma R."/>
        </authorList>
    </citation>
    <scope>NUCLEOTIDE SEQUENCE [LARGE SCALE GENOMIC DNA]</scope>
    <source>
        <strain evidence="6 7">RM579</strain>
    </source>
</reference>
<dbReference type="GO" id="GO:0003723">
    <property type="term" value="F:RNA binding"/>
    <property type="evidence" value="ECO:0007669"/>
    <property type="project" value="InterPro"/>
</dbReference>
<keyword evidence="2" id="KW-0418">Kinase</keyword>
<dbReference type="GO" id="GO:0016301">
    <property type="term" value="F:kinase activity"/>
    <property type="evidence" value="ECO:0007669"/>
    <property type="project" value="UniProtKB-KW"/>
</dbReference>
<dbReference type="Gene3D" id="1.10.10.10">
    <property type="entry name" value="Winged helix-like DNA-binding domain superfamily/Winged helix DNA-binding domain"/>
    <property type="match status" value="1"/>
</dbReference>
<evidence type="ECO:0000313" key="7">
    <source>
        <dbReference type="Proteomes" id="UP000440096"/>
    </source>
</evidence>
<sequence length="347" mass="37091">MDKGLRVDRALVLRLSGQLGELPATAAGVLTPLVVLDLRDVRPLTAADAEAVHAFIRLRAEEGIRCHVVVDPTGAAAQTLTAIGALSLFSDLDRALTNDDEQADTSTLAEQLESLTRTLLGETSVAATLEQIIKAATIVIPAADLVSVTIRTPEGEFTTPVETSVVAGQLDQVQYESGKGPCVDAARPEGPGYVLSEDLAHERRWPEFAAAATQRGYRCVLATELLQATGSGRPSGALNIYCRQPYGFSDTERHLALLLATHASLALANTQTSELAELAQTQLRQAIDTRDVIGQAKGILMNRQGITAEEAFDLLRKTSQSLNVKLVDIARTLTIRHGELDVPTQDG</sequence>
<dbReference type="RefSeq" id="WP_154756697.1">
    <property type="nucleotide sequence ID" value="NZ_WMBA01000012.1"/>
</dbReference>